<dbReference type="Pfam" id="PF13410">
    <property type="entry name" value="GST_C_2"/>
    <property type="match status" value="1"/>
</dbReference>
<dbReference type="InterPro" id="IPR010987">
    <property type="entry name" value="Glutathione-S-Trfase_C-like"/>
</dbReference>
<proteinExistence type="predicted"/>
<dbReference type="GO" id="GO:0005737">
    <property type="term" value="C:cytoplasm"/>
    <property type="evidence" value="ECO:0007669"/>
    <property type="project" value="TreeGrafter"/>
</dbReference>
<name>A0A238LII3_9RHOB</name>
<dbReference type="SUPFAM" id="SSF52833">
    <property type="entry name" value="Thioredoxin-like"/>
    <property type="match status" value="1"/>
</dbReference>
<dbReference type="Pfam" id="PF13409">
    <property type="entry name" value="GST_N_2"/>
    <property type="match status" value="1"/>
</dbReference>
<dbReference type="PANTHER" id="PTHR43900:SF3">
    <property type="entry name" value="GLUTATHIONE S-TRANSFERASE RHO"/>
    <property type="match status" value="1"/>
</dbReference>
<dbReference type="OrthoDB" id="9797500at2"/>
<dbReference type="Gene3D" id="1.20.1050.10">
    <property type="match status" value="1"/>
</dbReference>
<accession>A0A238LII3</accession>
<feature type="domain" description="GST C-terminal" evidence="4">
    <location>
        <begin position="83"/>
        <end position="209"/>
    </location>
</feature>
<keyword evidence="6" id="KW-1185">Reference proteome</keyword>
<dbReference type="GO" id="GO:0043295">
    <property type="term" value="F:glutathione binding"/>
    <property type="evidence" value="ECO:0007669"/>
    <property type="project" value="TreeGrafter"/>
</dbReference>
<protein>
    <recommendedName>
        <fullName evidence="1">glutathione transferase</fullName>
        <ecNumber evidence="1">2.5.1.18</ecNumber>
    </recommendedName>
</protein>
<dbReference type="InterPro" id="IPR036282">
    <property type="entry name" value="Glutathione-S-Trfase_C_sf"/>
</dbReference>
<dbReference type="GO" id="GO:0004364">
    <property type="term" value="F:glutathione transferase activity"/>
    <property type="evidence" value="ECO:0007669"/>
    <property type="project" value="UniProtKB-EC"/>
</dbReference>
<evidence type="ECO:0000256" key="1">
    <source>
        <dbReference type="ARBA" id="ARBA00012452"/>
    </source>
</evidence>
<dbReference type="PROSITE" id="PS50404">
    <property type="entry name" value="GST_NTER"/>
    <property type="match status" value="1"/>
</dbReference>
<dbReference type="InterPro" id="IPR004045">
    <property type="entry name" value="Glutathione_S-Trfase_N"/>
</dbReference>
<dbReference type="InterPro" id="IPR040079">
    <property type="entry name" value="Glutathione_S-Trfase"/>
</dbReference>
<reference evidence="5 6" key="1">
    <citation type="submission" date="2017-05" db="EMBL/GenBank/DDBJ databases">
        <authorList>
            <person name="Song R."/>
            <person name="Chenine A.L."/>
            <person name="Ruprecht R.M."/>
        </authorList>
    </citation>
    <scope>NUCLEOTIDE SEQUENCE [LARGE SCALE GENOMIC DNA]</scope>
    <source>
        <strain evidence="5 6">CECT 8899</strain>
    </source>
</reference>
<dbReference type="Proteomes" id="UP000201613">
    <property type="component" value="Unassembled WGS sequence"/>
</dbReference>
<dbReference type="PANTHER" id="PTHR43900">
    <property type="entry name" value="GLUTATHIONE S-TRANSFERASE RHO"/>
    <property type="match status" value="1"/>
</dbReference>
<dbReference type="InterPro" id="IPR036249">
    <property type="entry name" value="Thioredoxin-like_sf"/>
</dbReference>
<evidence type="ECO:0000313" key="6">
    <source>
        <dbReference type="Proteomes" id="UP000201613"/>
    </source>
</evidence>
<gene>
    <name evidence="5" type="ORF">LOM8899_02835</name>
</gene>
<dbReference type="AlphaFoldDB" id="A0A238LII3"/>
<dbReference type="PROSITE" id="PS50405">
    <property type="entry name" value="GST_CTER"/>
    <property type="match status" value="1"/>
</dbReference>
<evidence type="ECO:0000259" key="4">
    <source>
        <dbReference type="PROSITE" id="PS50405"/>
    </source>
</evidence>
<dbReference type="SFLD" id="SFLDG00358">
    <property type="entry name" value="Main_(cytGST)"/>
    <property type="match status" value="1"/>
</dbReference>
<dbReference type="SUPFAM" id="SSF47616">
    <property type="entry name" value="GST C-terminal domain-like"/>
    <property type="match status" value="1"/>
</dbReference>
<evidence type="ECO:0000313" key="5">
    <source>
        <dbReference type="EMBL" id="SMY08680.1"/>
    </source>
</evidence>
<dbReference type="SFLD" id="SFLDS00019">
    <property type="entry name" value="Glutathione_Transferase_(cytos"/>
    <property type="match status" value="1"/>
</dbReference>
<dbReference type="EMBL" id="FXZK01000005">
    <property type="protein sequence ID" value="SMY08680.1"/>
    <property type="molecule type" value="Genomic_DNA"/>
</dbReference>
<keyword evidence="2" id="KW-0808">Transferase</keyword>
<dbReference type="RefSeq" id="WP_093992852.1">
    <property type="nucleotide sequence ID" value="NZ_FXZK01000005.1"/>
</dbReference>
<evidence type="ECO:0000256" key="2">
    <source>
        <dbReference type="ARBA" id="ARBA00022679"/>
    </source>
</evidence>
<sequence>MSELVILGLPPSSYVRTALMVCENKGVNVRLQMVNFRDPDYRQHHPFARMPVLQHGDVTLYEALAIAVYIDEAFEGPSLQPTTPVDRARMMQWISVINEYVYESVVRSCVSERVIKPMRSLAPDEAVIEAALPEIVRCLDVLADALAEGPYLCGEQLTLADLFLAPIMAYFSITPEGRTMLPDRPALGAWMSRMEDTPNYFKVNFMSTD</sequence>
<organism evidence="5 6">
    <name type="scientific">Flavimaricola marinus</name>
    <dbReference type="NCBI Taxonomy" id="1819565"/>
    <lineage>
        <taxon>Bacteria</taxon>
        <taxon>Pseudomonadati</taxon>
        <taxon>Pseudomonadota</taxon>
        <taxon>Alphaproteobacteria</taxon>
        <taxon>Rhodobacterales</taxon>
        <taxon>Paracoccaceae</taxon>
        <taxon>Flavimaricola</taxon>
    </lineage>
</organism>
<feature type="domain" description="GST N-terminal" evidence="3">
    <location>
        <begin position="2"/>
        <end position="78"/>
    </location>
</feature>
<evidence type="ECO:0000259" key="3">
    <source>
        <dbReference type="PROSITE" id="PS50404"/>
    </source>
</evidence>
<dbReference type="EC" id="2.5.1.18" evidence="1"/>
<dbReference type="Gene3D" id="3.40.30.10">
    <property type="entry name" value="Glutaredoxin"/>
    <property type="match status" value="1"/>
</dbReference>